<dbReference type="InterPro" id="IPR004477">
    <property type="entry name" value="ComEC_N"/>
</dbReference>
<evidence type="ECO:0000256" key="5">
    <source>
        <dbReference type="ARBA" id="ARBA00023136"/>
    </source>
</evidence>
<feature type="transmembrane region" description="Helical" evidence="6">
    <location>
        <begin position="475"/>
        <end position="495"/>
    </location>
</feature>
<evidence type="ECO:0000256" key="1">
    <source>
        <dbReference type="ARBA" id="ARBA00004651"/>
    </source>
</evidence>
<feature type="transmembrane region" description="Helical" evidence="6">
    <location>
        <begin position="285"/>
        <end position="306"/>
    </location>
</feature>
<evidence type="ECO:0000256" key="3">
    <source>
        <dbReference type="ARBA" id="ARBA00022692"/>
    </source>
</evidence>
<evidence type="ECO:0000256" key="6">
    <source>
        <dbReference type="SAM" id="Phobius"/>
    </source>
</evidence>
<dbReference type="GO" id="GO:0030420">
    <property type="term" value="P:establishment of competence for transformation"/>
    <property type="evidence" value="ECO:0007669"/>
    <property type="project" value="InterPro"/>
</dbReference>
<protein>
    <submittedName>
        <fullName evidence="8">DNA internalization-related competence protein ComEC/Rec2</fullName>
    </submittedName>
</protein>
<dbReference type="InterPro" id="IPR025405">
    <property type="entry name" value="DUF4131"/>
</dbReference>
<dbReference type="Gene3D" id="3.60.15.10">
    <property type="entry name" value="Ribonuclease Z/Hydroxyacylglutathione hydrolase-like"/>
    <property type="match status" value="1"/>
</dbReference>
<dbReference type="NCBIfam" id="TIGR00360">
    <property type="entry name" value="ComEC_N-term"/>
    <property type="match status" value="1"/>
</dbReference>
<dbReference type="InterPro" id="IPR004797">
    <property type="entry name" value="Competence_ComEC/Rec2"/>
</dbReference>
<gene>
    <name evidence="8" type="ORF">K8G79_05500</name>
</gene>
<comment type="subcellular location">
    <subcellularLocation>
        <location evidence="1">Cell membrane</location>
        <topology evidence="1">Multi-pass membrane protein</topology>
    </subcellularLocation>
</comment>
<dbReference type="Pfam" id="PF00753">
    <property type="entry name" value="Lactamase_B"/>
    <property type="match status" value="1"/>
</dbReference>
<dbReference type="CDD" id="cd07731">
    <property type="entry name" value="ComA-like_MBL-fold"/>
    <property type="match status" value="1"/>
</dbReference>
<keyword evidence="3 6" id="KW-0812">Transmembrane</keyword>
<dbReference type="NCBIfam" id="TIGR00361">
    <property type="entry name" value="ComEC_Rec2"/>
    <property type="match status" value="1"/>
</dbReference>
<feature type="transmembrane region" description="Helical" evidence="6">
    <location>
        <begin position="51"/>
        <end position="69"/>
    </location>
</feature>
<feature type="transmembrane region" description="Helical" evidence="6">
    <location>
        <begin position="507"/>
        <end position="527"/>
    </location>
</feature>
<feature type="transmembrane region" description="Helical" evidence="6">
    <location>
        <begin position="76"/>
        <end position="93"/>
    </location>
</feature>
<dbReference type="InterPro" id="IPR036866">
    <property type="entry name" value="RibonucZ/Hydroxyglut_hydro"/>
</dbReference>
<sequence length="827" mass="90302">MGETVRLAALKAQGAEGRPEIDGLRRPLVPLVIAFLAGIVAVRLLQPPALVWFLTGLVAVGLALLSAAYHRLHIAGVFLLFLFFSLGAGRLGVEPYLLPPHHIDRLPEEILEQPLLLEGIVTSPGDPMAKDAGGADGEGGRVRILLDLRTMWPAGRQIEITGRARLTLLRPEIVPAYGERIRGQFKLRRPRGYLNPGGFDYPLYLRGQGVTLEGWASKAAPIERRGTGEGSGPLSWAYTLRNRMIRAVNSLLPPDQASLLAAVILGERSSIPREITEAFSGSGTYHILAISGLNVSLLAGVLFFLLKAIRVPLRLRALLSMGLITFYAILAGGSASVVRAAVMADVYLLGLVLDREADSLNTLALSAFGLLLWQPLFLFDVGFQLTFVATGAILVAVDRLPLTSLSTPWRWVATPLALSIAAFLGTAPILASTFYRISPIGILANLPIVPLSGLLTGAGMLFAILATVIPQSLGWFAVFIGWLIDLLVSLAGWFARLPLASVTIFPPSVPMTICYYLALGAWVMAAWQRRFRWPAYSATLILVILASARLLPVFQNGQVRMTVLDVGQGDGIVLELPGKRTILIDGGGLFDDRFDIGEQVVVPFLLSRWIGHLDLVVLSHPHPDHLNGLQAVLRHFTIGQVWDSGQRAAMPSYLWFEETLRDKRIPHKILQDGYRTSEFAPVQIAVLHPSNPMLQGSKRGHFSDVNSNSLVLSVKYRKVAFLLPGDIEEEAERLLLEQGVDLQAQVLKVPHHGGRTSSSEPFLASVQPKIAVVSAGYRNRFRHPHQETLDRYHAIAGDLYRTDRDGAVTITSDGNTVEVATFRQSHR</sequence>
<evidence type="ECO:0000259" key="7">
    <source>
        <dbReference type="SMART" id="SM00849"/>
    </source>
</evidence>
<dbReference type="PANTHER" id="PTHR30619:SF1">
    <property type="entry name" value="RECOMBINATION PROTEIN 2"/>
    <property type="match status" value="1"/>
</dbReference>
<dbReference type="GO" id="GO:0005886">
    <property type="term" value="C:plasma membrane"/>
    <property type="evidence" value="ECO:0007669"/>
    <property type="project" value="UniProtKB-SubCell"/>
</dbReference>
<feature type="transmembrane region" description="Helical" evidence="6">
    <location>
        <begin position="442"/>
        <end position="469"/>
    </location>
</feature>
<evidence type="ECO:0000313" key="8">
    <source>
        <dbReference type="EMBL" id="MBZ0159575.1"/>
    </source>
</evidence>
<dbReference type="InterPro" id="IPR052159">
    <property type="entry name" value="Competence_DNA_uptake"/>
</dbReference>
<feature type="transmembrane region" description="Helical" evidence="6">
    <location>
        <begin position="28"/>
        <end position="45"/>
    </location>
</feature>
<feature type="transmembrane region" description="Helical" evidence="6">
    <location>
        <begin position="533"/>
        <end position="551"/>
    </location>
</feature>
<evidence type="ECO:0000256" key="2">
    <source>
        <dbReference type="ARBA" id="ARBA00022475"/>
    </source>
</evidence>
<accession>A0AAJ1AH08</accession>
<dbReference type="SMART" id="SM00849">
    <property type="entry name" value="Lactamase_B"/>
    <property type="match status" value="1"/>
</dbReference>
<feature type="domain" description="Metallo-beta-lactamase" evidence="7">
    <location>
        <begin position="568"/>
        <end position="777"/>
    </location>
</feature>
<dbReference type="PANTHER" id="PTHR30619">
    <property type="entry name" value="DNA INTERNALIZATION/COMPETENCE PROTEIN COMEC/REC2"/>
    <property type="match status" value="1"/>
</dbReference>
<dbReference type="InterPro" id="IPR001279">
    <property type="entry name" value="Metallo-B-lactamas"/>
</dbReference>
<feature type="transmembrane region" description="Helical" evidence="6">
    <location>
        <begin position="365"/>
        <end position="397"/>
    </location>
</feature>
<reference evidence="8 9" key="1">
    <citation type="journal article" date="2021" name="bioRxiv">
        <title>Unraveling nitrogen, sulfur and carbon metabolic pathways and microbial community transcriptional responses to substrate deprivation and toxicity stresses in a bioreactor mimicking anoxic brackish coastal sediment conditions.</title>
        <authorList>
            <person name="Martins P.D."/>
            <person name="Echeveste M.J."/>
            <person name="Arshad A."/>
            <person name="Kurth J."/>
            <person name="Ouboter H."/>
            <person name="Jetten M.S.M."/>
            <person name="Welte C.U."/>
        </authorList>
    </citation>
    <scope>NUCLEOTIDE SEQUENCE [LARGE SCALE GENOMIC DNA]</scope>
    <source>
        <strain evidence="8">MAG_38</strain>
    </source>
</reference>
<dbReference type="Pfam" id="PF13567">
    <property type="entry name" value="DUF4131"/>
    <property type="match status" value="1"/>
</dbReference>
<dbReference type="EMBL" id="JAIOIU010000064">
    <property type="protein sequence ID" value="MBZ0159575.1"/>
    <property type="molecule type" value="Genomic_DNA"/>
</dbReference>
<name>A0AAJ1AH08_9BACT</name>
<keyword evidence="2" id="KW-1003">Cell membrane</keyword>
<feature type="transmembrane region" description="Helical" evidence="6">
    <location>
        <begin position="409"/>
        <end position="430"/>
    </location>
</feature>
<evidence type="ECO:0000313" key="9">
    <source>
        <dbReference type="Proteomes" id="UP001197609"/>
    </source>
</evidence>
<feature type="transmembrane region" description="Helical" evidence="6">
    <location>
        <begin position="313"/>
        <end position="330"/>
    </location>
</feature>
<keyword evidence="5 6" id="KW-0472">Membrane</keyword>
<dbReference type="Proteomes" id="UP001197609">
    <property type="component" value="Unassembled WGS sequence"/>
</dbReference>
<comment type="caution">
    <text evidence="8">The sequence shown here is derived from an EMBL/GenBank/DDBJ whole genome shotgun (WGS) entry which is preliminary data.</text>
</comment>
<dbReference type="SUPFAM" id="SSF56281">
    <property type="entry name" value="Metallo-hydrolase/oxidoreductase"/>
    <property type="match status" value="1"/>
</dbReference>
<proteinExistence type="predicted"/>
<evidence type="ECO:0000256" key="4">
    <source>
        <dbReference type="ARBA" id="ARBA00022989"/>
    </source>
</evidence>
<dbReference type="InterPro" id="IPR035681">
    <property type="entry name" value="ComA-like_MBL"/>
</dbReference>
<dbReference type="Pfam" id="PF03772">
    <property type="entry name" value="Competence"/>
    <property type="match status" value="1"/>
</dbReference>
<dbReference type="AlphaFoldDB" id="A0AAJ1AH08"/>
<organism evidence="8 9">
    <name type="scientific">Candidatus Methylomirabilis tolerans</name>
    <dbReference type="NCBI Taxonomy" id="3123416"/>
    <lineage>
        <taxon>Bacteria</taxon>
        <taxon>Candidatus Methylomirabilota</taxon>
        <taxon>Candidatus Methylomirabilia</taxon>
        <taxon>Candidatus Methylomirabilales</taxon>
        <taxon>Candidatus Methylomirabilaceae</taxon>
        <taxon>Candidatus Methylomirabilis</taxon>
    </lineage>
</organism>
<keyword evidence="4 6" id="KW-1133">Transmembrane helix</keyword>